<gene>
    <name evidence="1" type="ORF">PACLA_8A009301</name>
</gene>
<dbReference type="EMBL" id="CACRXK020008477">
    <property type="protein sequence ID" value="CAB4014864.1"/>
    <property type="molecule type" value="Genomic_DNA"/>
</dbReference>
<dbReference type="Proteomes" id="UP001152795">
    <property type="component" value="Unassembled WGS sequence"/>
</dbReference>
<name>A0A6S7I8D4_PARCT</name>
<evidence type="ECO:0000313" key="2">
    <source>
        <dbReference type="Proteomes" id="UP001152795"/>
    </source>
</evidence>
<dbReference type="AlphaFoldDB" id="A0A6S7I8D4"/>
<comment type="caution">
    <text evidence="1">The sequence shown here is derived from an EMBL/GenBank/DDBJ whole genome shotgun (WGS) entry which is preliminary data.</text>
</comment>
<protein>
    <submittedName>
        <fullName evidence="1">Uncharacterized protein</fullName>
    </submittedName>
</protein>
<reference evidence="1" key="1">
    <citation type="submission" date="2020-04" db="EMBL/GenBank/DDBJ databases">
        <authorList>
            <person name="Alioto T."/>
            <person name="Alioto T."/>
            <person name="Gomez Garrido J."/>
        </authorList>
    </citation>
    <scope>NUCLEOTIDE SEQUENCE</scope>
    <source>
        <strain evidence="1">A484AB</strain>
    </source>
</reference>
<proteinExistence type="predicted"/>
<evidence type="ECO:0000313" key="1">
    <source>
        <dbReference type="EMBL" id="CAB4014864.1"/>
    </source>
</evidence>
<accession>A0A6S7I8D4</accession>
<dbReference type="OrthoDB" id="425681at2759"/>
<organism evidence="1 2">
    <name type="scientific">Paramuricea clavata</name>
    <name type="common">Red gorgonian</name>
    <name type="synonym">Violescent sea-whip</name>
    <dbReference type="NCBI Taxonomy" id="317549"/>
    <lineage>
        <taxon>Eukaryota</taxon>
        <taxon>Metazoa</taxon>
        <taxon>Cnidaria</taxon>
        <taxon>Anthozoa</taxon>
        <taxon>Octocorallia</taxon>
        <taxon>Malacalcyonacea</taxon>
        <taxon>Plexauridae</taxon>
        <taxon>Paramuricea</taxon>
    </lineage>
</organism>
<sequence>MKVNLKKTKIMIFQKHNSKKQNLNLNFTIGNKPVDITNEYTYLGLKITPNAKFSVATKHLSEKAMHALYKIRKNVDFHCLPANLACKIFDSVISPILLYNSEIWGAYIDNDFAKWDKTVTEKAHLKFCKLYLGVNRKASRGELGRYPLQISILKRILRYIKNICQLPDSCIAKQVFHYSKELYMNNNESFYSNVRKVLKRYLPELDDTMDLETFTKDTIIDSFIKKSVKDNYVSFWNDQVRNSRKLSFYYTFKKKYKMEEYLNTIKDPSQRRMFAKFRISNHKLLIEYGRYQNIPREERYCKLCGTQKVEDEFHFAFECQNYENIRNDSSNILKNIFQMTLVTESKQNLLSHVISSTDSVLIDLFSKFIAKCFNIRDKSLQTRDTN</sequence>
<keyword evidence="2" id="KW-1185">Reference proteome</keyword>